<evidence type="ECO:0000256" key="1">
    <source>
        <dbReference type="ARBA" id="ARBA00022723"/>
    </source>
</evidence>
<keyword evidence="4" id="KW-0805">Transcription regulation</keyword>
<comment type="caution">
    <text evidence="11">The sequence shown here is derived from an EMBL/GenBank/DDBJ whole genome shotgun (WGS) entry which is preliminary data.</text>
</comment>
<keyword evidence="8" id="KW-0539">Nucleus</keyword>
<dbReference type="InterPro" id="IPR000536">
    <property type="entry name" value="Nucl_hrmn_rcpt_lig-bd"/>
</dbReference>
<dbReference type="GO" id="GO:0003700">
    <property type="term" value="F:DNA-binding transcription factor activity"/>
    <property type="evidence" value="ECO:0007669"/>
    <property type="project" value="InterPro"/>
</dbReference>
<dbReference type="InterPro" id="IPR052499">
    <property type="entry name" value="C.elegans_NHRs"/>
</dbReference>
<dbReference type="EMBL" id="CATQJA010001734">
    <property type="protein sequence ID" value="CAJ0568393.1"/>
    <property type="molecule type" value="Genomic_DNA"/>
</dbReference>
<dbReference type="PRINTS" id="PR00047">
    <property type="entry name" value="STROIDFINGER"/>
</dbReference>
<dbReference type="AlphaFoldDB" id="A0AA36CGI0"/>
<evidence type="ECO:0000313" key="12">
    <source>
        <dbReference type="Proteomes" id="UP001177023"/>
    </source>
</evidence>
<evidence type="ECO:0000256" key="4">
    <source>
        <dbReference type="ARBA" id="ARBA00023015"/>
    </source>
</evidence>
<dbReference type="InterPro" id="IPR001628">
    <property type="entry name" value="Znf_hrmn_rcpt"/>
</dbReference>
<dbReference type="SMART" id="SM00430">
    <property type="entry name" value="HOLI"/>
    <property type="match status" value="1"/>
</dbReference>
<feature type="domain" description="Nuclear receptor" evidence="9">
    <location>
        <begin position="26"/>
        <end position="98"/>
    </location>
</feature>
<evidence type="ECO:0000313" key="11">
    <source>
        <dbReference type="EMBL" id="CAJ0568393.1"/>
    </source>
</evidence>
<sequence>METTTIEDFEVPSTSTSPPDFLVAMETACDICTGPGATLHYGAMTCGSCKVFFLRTSMAKKVFLCERGGHCEIPRDRCRACRFQKCLKMGMNPEAVGRRKQLILSGKEKAEDRLPDLSIVPYFNEKSAARSRSFHAELGKLDDASKIAFHLLGVERFCDNDTGQFSTFSTFNVNLDVELAEALQFPGKMSWVEELRICAGDVPLFCQLYCRITVHALDWVVSLDEIWMMSDRDRVRLIASQAPTIVIATLVYNTYKYKALGVLFCHGFQLFRSESKSSDGGSGDYTSVMVDFAHQKIISVFKEVCITEGEYAILKCATFFTAVGVSLSDEAAEIARNARRRYEYLLLKLIEDEKPNFSPTARVLRASKLLSVVPSIIRLGIIDTQYLGQMASFNMEGMKGRLSYDFHLSS</sequence>
<dbReference type="SMART" id="SM00399">
    <property type="entry name" value="ZnF_C4"/>
    <property type="match status" value="1"/>
</dbReference>
<dbReference type="PROSITE" id="PS51843">
    <property type="entry name" value="NR_LBD"/>
    <property type="match status" value="1"/>
</dbReference>
<accession>A0AA36CGI0</accession>
<dbReference type="Pfam" id="PF00104">
    <property type="entry name" value="Hormone_recep"/>
    <property type="match status" value="1"/>
</dbReference>
<dbReference type="PANTHER" id="PTHR47630">
    <property type="entry name" value="NUCLEAR HORMONE RECEPTOR FAMILY-RELATED-RELATED"/>
    <property type="match status" value="1"/>
</dbReference>
<evidence type="ECO:0000256" key="6">
    <source>
        <dbReference type="ARBA" id="ARBA00023163"/>
    </source>
</evidence>
<keyword evidence="1" id="KW-0479">Metal-binding</keyword>
<dbReference type="GO" id="GO:0043565">
    <property type="term" value="F:sequence-specific DNA binding"/>
    <property type="evidence" value="ECO:0007669"/>
    <property type="project" value="InterPro"/>
</dbReference>
<dbReference type="GO" id="GO:0008270">
    <property type="term" value="F:zinc ion binding"/>
    <property type="evidence" value="ECO:0007669"/>
    <property type="project" value="UniProtKB-KW"/>
</dbReference>
<feature type="non-terminal residue" evidence="11">
    <location>
        <position position="1"/>
    </location>
</feature>
<dbReference type="SUPFAM" id="SSF57716">
    <property type="entry name" value="Glucocorticoid receptor-like (DNA-binding domain)"/>
    <property type="match status" value="1"/>
</dbReference>
<dbReference type="Proteomes" id="UP001177023">
    <property type="component" value="Unassembled WGS sequence"/>
</dbReference>
<reference evidence="11" key="1">
    <citation type="submission" date="2023-06" db="EMBL/GenBank/DDBJ databases">
        <authorList>
            <person name="Delattre M."/>
        </authorList>
    </citation>
    <scope>NUCLEOTIDE SEQUENCE</scope>
    <source>
        <strain evidence="11">AF72</strain>
    </source>
</reference>
<evidence type="ECO:0000256" key="8">
    <source>
        <dbReference type="ARBA" id="ARBA00023242"/>
    </source>
</evidence>
<evidence type="ECO:0000256" key="7">
    <source>
        <dbReference type="ARBA" id="ARBA00023170"/>
    </source>
</evidence>
<dbReference type="SUPFAM" id="SSF48508">
    <property type="entry name" value="Nuclear receptor ligand-binding domain"/>
    <property type="match status" value="1"/>
</dbReference>
<dbReference type="PANTHER" id="PTHR47630:SF6">
    <property type="entry name" value="NUCLEAR HORMONE RECEPTOR FAMILY"/>
    <property type="match status" value="1"/>
</dbReference>
<dbReference type="InterPro" id="IPR035500">
    <property type="entry name" value="NHR-like_dom_sf"/>
</dbReference>
<keyword evidence="12" id="KW-1185">Reference proteome</keyword>
<gene>
    <name evidence="11" type="ORF">MSPICULIGERA_LOCUS6913</name>
</gene>
<evidence type="ECO:0000259" key="10">
    <source>
        <dbReference type="PROSITE" id="PS51843"/>
    </source>
</evidence>
<organism evidence="11 12">
    <name type="scientific">Mesorhabditis spiculigera</name>
    <dbReference type="NCBI Taxonomy" id="96644"/>
    <lineage>
        <taxon>Eukaryota</taxon>
        <taxon>Metazoa</taxon>
        <taxon>Ecdysozoa</taxon>
        <taxon>Nematoda</taxon>
        <taxon>Chromadorea</taxon>
        <taxon>Rhabditida</taxon>
        <taxon>Rhabditina</taxon>
        <taxon>Rhabditomorpha</taxon>
        <taxon>Rhabditoidea</taxon>
        <taxon>Rhabditidae</taxon>
        <taxon>Mesorhabditinae</taxon>
        <taxon>Mesorhabditis</taxon>
    </lineage>
</organism>
<proteinExistence type="predicted"/>
<evidence type="ECO:0000256" key="2">
    <source>
        <dbReference type="ARBA" id="ARBA00022771"/>
    </source>
</evidence>
<evidence type="ECO:0000259" key="9">
    <source>
        <dbReference type="PROSITE" id="PS51030"/>
    </source>
</evidence>
<dbReference type="Gene3D" id="1.10.565.10">
    <property type="entry name" value="Retinoid X Receptor"/>
    <property type="match status" value="1"/>
</dbReference>
<keyword evidence="5" id="KW-0238">DNA-binding</keyword>
<dbReference type="InterPro" id="IPR013088">
    <property type="entry name" value="Znf_NHR/GATA"/>
</dbReference>
<keyword evidence="3" id="KW-0862">Zinc</keyword>
<keyword evidence="6" id="KW-0804">Transcription</keyword>
<protein>
    <submittedName>
        <fullName evidence="11">Uncharacterized protein</fullName>
    </submittedName>
</protein>
<evidence type="ECO:0000256" key="5">
    <source>
        <dbReference type="ARBA" id="ARBA00023125"/>
    </source>
</evidence>
<dbReference type="PROSITE" id="PS51030">
    <property type="entry name" value="NUCLEAR_REC_DBD_2"/>
    <property type="match status" value="1"/>
</dbReference>
<name>A0AA36CGI0_9BILA</name>
<keyword evidence="7" id="KW-0675">Receptor</keyword>
<dbReference type="Pfam" id="PF00105">
    <property type="entry name" value="zf-C4"/>
    <property type="match status" value="1"/>
</dbReference>
<dbReference type="CDD" id="cd06916">
    <property type="entry name" value="NR_DBD_like"/>
    <property type="match status" value="1"/>
</dbReference>
<evidence type="ECO:0000256" key="3">
    <source>
        <dbReference type="ARBA" id="ARBA00022833"/>
    </source>
</evidence>
<feature type="domain" description="NR LBD" evidence="10">
    <location>
        <begin position="169"/>
        <end position="409"/>
    </location>
</feature>
<keyword evidence="2" id="KW-0863">Zinc-finger</keyword>
<dbReference type="Gene3D" id="3.30.50.10">
    <property type="entry name" value="Erythroid Transcription Factor GATA-1, subunit A"/>
    <property type="match status" value="1"/>
</dbReference>